<dbReference type="Proteomes" id="UP001606300">
    <property type="component" value="Unassembled WGS sequence"/>
</dbReference>
<dbReference type="SUPFAM" id="SSF53649">
    <property type="entry name" value="Alkaline phosphatase-like"/>
    <property type="match status" value="1"/>
</dbReference>
<evidence type="ECO:0008006" key="3">
    <source>
        <dbReference type="Google" id="ProtNLM"/>
    </source>
</evidence>
<dbReference type="Gene3D" id="3.40.720.10">
    <property type="entry name" value="Alkaline Phosphatase, subunit A"/>
    <property type="match status" value="1"/>
</dbReference>
<evidence type="ECO:0000313" key="1">
    <source>
        <dbReference type="EMBL" id="MFG6415748.1"/>
    </source>
</evidence>
<accession>A0ABW7ET07</accession>
<gene>
    <name evidence="1" type="ORF">ACG02S_17785</name>
</gene>
<evidence type="ECO:0000313" key="2">
    <source>
        <dbReference type="Proteomes" id="UP001606300"/>
    </source>
</evidence>
<keyword evidence="2" id="KW-1185">Reference proteome</keyword>
<dbReference type="EMBL" id="JBIGHY010000006">
    <property type="protein sequence ID" value="MFG6415748.1"/>
    <property type="molecule type" value="Genomic_DNA"/>
</dbReference>
<organism evidence="1 2">
    <name type="scientific">Pelomonas dachongensis</name>
    <dbReference type="NCBI Taxonomy" id="3299029"/>
    <lineage>
        <taxon>Bacteria</taxon>
        <taxon>Pseudomonadati</taxon>
        <taxon>Pseudomonadota</taxon>
        <taxon>Betaproteobacteria</taxon>
        <taxon>Burkholderiales</taxon>
        <taxon>Sphaerotilaceae</taxon>
        <taxon>Roseateles</taxon>
    </lineage>
</organism>
<proteinExistence type="predicted"/>
<dbReference type="RefSeq" id="WP_394471813.1">
    <property type="nucleotide sequence ID" value="NZ_JBIGHY010000006.1"/>
</dbReference>
<protein>
    <recommendedName>
        <fullName evidence="3">Type I phosphodiesterase / nucleotide pyrophosphatase</fullName>
    </recommendedName>
</protein>
<reference evidence="1 2" key="1">
    <citation type="submission" date="2024-09" db="EMBL/GenBank/DDBJ databases">
        <title>Novel species of the genus Pelomonas and Roseateles isolated from streams.</title>
        <authorList>
            <person name="Lu H."/>
        </authorList>
    </citation>
    <scope>NUCLEOTIDE SEQUENCE [LARGE SCALE GENOMIC DNA]</scope>
    <source>
        <strain evidence="1 2">DC23W</strain>
    </source>
</reference>
<dbReference type="InterPro" id="IPR017850">
    <property type="entry name" value="Alkaline_phosphatase_core_sf"/>
</dbReference>
<comment type="caution">
    <text evidence="1">The sequence shown here is derived from an EMBL/GenBank/DDBJ whole genome shotgun (WGS) entry which is preliminary data.</text>
</comment>
<name>A0ABW7ET07_9BURK</name>
<sequence>MKQPSPTAATGKRPLTLLELNELNFDIVRRYTQQFPARFPNFERLLRIEYRETSSEDSYEKLEPWIQWVSAHSGMTADEHGVFRLGDAVNTDFPQLLGTLERHGVSVGGVSPMNMSNQTRAPAYFIPDPWTQTPTDGSTWSARIWDAISQAVNDNAQSRLTPSTVAWLALAFARFASWRNLGLYKSLLSRARGAPWRKALFLDAFLDDVHAGLLRAKRPQFTVLFLNAGAHIQHHYLFNARGLEQNRLSNPSWYVSPDVDPFGEMLEVYDRVLGRHLDESRDLIVATGLSQVPYDRVKFYYRLKNHKAFLSRLSVPFTQALPRMTRDFLVECADEAQAAEAAQRLAAVRAVSDDQAIFGDIDPRGTSLFVTLTYPKEISVGFKIKDGNGRTWDFHDDVAFVAIKNGMHSGRGFSFFRGDIARHAPASGAHVKALHDTVMRHFGAPISRPASLSGKSA</sequence>